<proteinExistence type="predicted"/>
<protein>
    <submittedName>
        <fullName evidence="1">Uncharacterized protein</fullName>
    </submittedName>
</protein>
<sequence length="747" mass="84594">MLLPYETAPHSLAVINAGSFHPRTRSVAKTRSLPVSQFDEESKERVRQMFNKVQLSVSSYDTAWVAMVPSPHSSGLPCFPQSVNWLMDNQQPDGSWGLPHPHPFLVKDCLLATLACVLVLKKWGSGERQIIKGLEFLASNSTYLADEKQHTPIGFYTLFSSMTEKADHLDLALPLRSADVDFVRQKRTLDLNRSSNNRLMVLAFQYGPLIRNAIVFCLLFLLSVPTVYPLEIYSHLCLVENLERLGVHRHFSEEIRSALDNTYRCWQQGEDEIFMDISTCAMAFRLLRSHGYDVSSDELTHLADEADFRNSLGGYVGDVGGVLELYKASQMLIDKGERTLESIHSWTSHFLRNRLLDGEIYVTRLQKNIHQEVEYALKVPLNANMEKLENRRNIEHFNDDAIRIFKSAVSCPNLGDKDLLDFATRDFNYCQSVYQRELKHLERWVTENKLDKLQFARQKLAYCYFSVAATISAIELSDARWAWTKNAVLTVLVNDFYDVGGSKEEHDNLLQLMKKSNVDISNDCCSEKVKIIFSALLSLISEIGEKASGQQGRDVTGHVKFIWIEVIESMSKEAEWTRNQTVPTIAEYMANGYVSFALGPVVLPALYLVGPKISEEAVASAEYRSLFEIMSTNGRLLNDIRSFERECSQGKLNIVSLYMIHGNGSSYEEVARERVNPTIASNTRELLRLVLGGKGSQVPRACRDLFWKMSSVLNFFYLKDDGFTSQEMASSVKALLAQPITIAAVED</sequence>
<dbReference type="EMBL" id="CM042883">
    <property type="protein sequence ID" value="KAI4378950.1"/>
    <property type="molecule type" value="Genomic_DNA"/>
</dbReference>
<name>A0ACB9RJS6_9MYRT</name>
<evidence type="ECO:0000313" key="1">
    <source>
        <dbReference type="EMBL" id="KAI4378950.1"/>
    </source>
</evidence>
<gene>
    <name evidence="1" type="ORF">MLD38_016364</name>
</gene>
<keyword evidence="2" id="KW-1185">Reference proteome</keyword>
<comment type="caution">
    <text evidence="1">The sequence shown here is derived from an EMBL/GenBank/DDBJ whole genome shotgun (WGS) entry which is preliminary data.</text>
</comment>
<organism evidence="1 2">
    <name type="scientific">Melastoma candidum</name>
    <dbReference type="NCBI Taxonomy" id="119954"/>
    <lineage>
        <taxon>Eukaryota</taxon>
        <taxon>Viridiplantae</taxon>
        <taxon>Streptophyta</taxon>
        <taxon>Embryophyta</taxon>
        <taxon>Tracheophyta</taxon>
        <taxon>Spermatophyta</taxon>
        <taxon>Magnoliopsida</taxon>
        <taxon>eudicotyledons</taxon>
        <taxon>Gunneridae</taxon>
        <taxon>Pentapetalae</taxon>
        <taxon>rosids</taxon>
        <taxon>malvids</taxon>
        <taxon>Myrtales</taxon>
        <taxon>Melastomataceae</taxon>
        <taxon>Melastomatoideae</taxon>
        <taxon>Melastomateae</taxon>
        <taxon>Melastoma</taxon>
    </lineage>
</organism>
<reference evidence="2" key="1">
    <citation type="journal article" date="2023" name="Front. Plant Sci.">
        <title>Chromosomal-level genome assembly of Melastoma candidum provides insights into trichome evolution.</title>
        <authorList>
            <person name="Zhong Y."/>
            <person name="Wu W."/>
            <person name="Sun C."/>
            <person name="Zou P."/>
            <person name="Liu Y."/>
            <person name="Dai S."/>
            <person name="Zhou R."/>
        </authorList>
    </citation>
    <scope>NUCLEOTIDE SEQUENCE [LARGE SCALE GENOMIC DNA]</scope>
</reference>
<evidence type="ECO:0000313" key="2">
    <source>
        <dbReference type="Proteomes" id="UP001057402"/>
    </source>
</evidence>
<dbReference type="Proteomes" id="UP001057402">
    <property type="component" value="Chromosome 4"/>
</dbReference>
<accession>A0ACB9RJS6</accession>